<reference evidence="5" key="1">
    <citation type="journal article" date="2015" name="BMC Genomics">
        <title>Draft genome of a commonly misdiagnosed multidrug resistant pathogen Candida auris.</title>
        <authorList>
            <person name="Chatterjee S."/>
            <person name="Alampalli S.V."/>
            <person name="Nageshan R.K."/>
            <person name="Chettiar S.T."/>
            <person name="Joshi S."/>
            <person name="Tatu U.S."/>
        </authorList>
    </citation>
    <scope>NUCLEOTIDE SEQUENCE [LARGE SCALE GENOMIC DNA]</scope>
    <source>
        <strain evidence="5">6684</strain>
    </source>
</reference>
<organism evidence="4 5">
    <name type="scientific">Candidozyma auris</name>
    <name type="common">Yeast</name>
    <name type="synonym">Candida auris</name>
    <dbReference type="NCBI Taxonomy" id="498019"/>
    <lineage>
        <taxon>Eukaryota</taxon>
        <taxon>Fungi</taxon>
        <taxon>Dikarya</taxon>
        <taxon>Ascomycota</taxon>
        <taxon>Saccharomycotina</taxon>
        <taxon>Pichiomycetes</taxon>
        <taxon>Metschnikowiaceae</taxon>
        <taxon>Candidozyma</taxon>
    </lineage>
</organism>
<dbReference type="VEuPathDB" id="FungiDB:B9J08_000505"/>
<evidence type="ECO:0000256" key="1">
    <source>
        <dbReference type="SAM" id="Coils"/>
    </source>
</evidence>
<feature type="region of interest" description="Disordered" evidence="2">
    <location>
        <begin position="463"/>
        <end position="484"/>
    </location>
</feature>
<dbReference type="EMBL" id="LGST01000021">
    <property type="protein sequence ID" value="KND99918.1"/>
    <property type="molecule type" value="Genomic_DNA"/>
</dbReference>
<evidence type="ECO:0000256" key="2">
    <source>
        <dbReference type="SAM" id="MobiDB-lite"/>
    </source>
</evidence>
<name>A0A0L0P0X6_CANAR</name>
<comment type="caution">
    <text evidence="4">The sequence shown here is derived from an EMBL/GenBank/DDBJ whole genome shotgun (WGS) entry which is preliminary data.</text>
</comment>
<dbReference type="VEuPathDB" id="FungiDB:CJJ09_002472"/>
<feature type="coiled-coil region" evidence="1">
    <location>
        <begin position="26"/>
        <end position="63"/>
    </location>
</feature>
<dbReference type="VEuPathDB" id="FungiDB:CJI96_0003587"/>
<keyword evidence="1" id="KW-0175">Coiled coil</keyword>
<dbReference type="Proteomes" id="UP000037122">
    <property type="component" value="Unassembled WGS sequence"/>
</dbReference>
<sequence>MLFLASNIAILVHLQYICTTKTSIISAGDKKKLARLREQIKEIEDLEEEEKRVREQIRVLKSEPCHRDGKANPTSGTRAQVNNKNVLRSVENRDFAQRFCRQRAEVYKSVSPESTTNVFSCQSIMNSWYNIFEWNTPPSHDWSHQNFQTGKRNRRQLIIHCLLGDVISGLKSRTFSENGMTFGDLCFGGREFKSVFHESNSGHHLTYEKSDSSKLIRSSKMNSDCTNSNEKEVSTLSDLQLAFAKYVKSKDPNAYPILLLDLVRHLMKTNADLSDEVLSFIYHNFGLLKLRKYQALLLIAFPDFDRFSRSRAFYIDRMLLEQEKVSYDRQRSFELEKRGKNSLTKLNTNLDEESQSERYRYMESLQELFKRLLASSRLGEAEYVFARLLVLAMNFAGNCDKYEPSKPIFTKKECDAIPLSLLVKSLLRSLDAYPTFALSFTWFRDHSGTTTESKPLLILTTKSPSLKSKNPKPRPSGRHPQLPAGDDAVHYLALSNVKVLTLRAF</sequence>
<accession>A0A0L0P0X6</accession>
<keyword evidence="3" id="KW-0732">Signal</keyword>
<dbReference type="AlphaFoldDB" id="A0A0L0P0X6"/>
<feature type="chain" id="PRO_5005545488" evidence="3">
    <location>
        <begin position="20"/>
        <end position="505"/>
    </location>
</feature>
<protein>
    <submittedName>
        <fullName evidence="4">Uncharacterized protein</fullName>
    </submittedName>
</protein>
<feature type="signal peptide" evidence="3">
    <location>
        <begin position="1"/>
        <end position="19"/>
    </location>
</feature>
<proteinExistence type="predicted"/>
<evidence type="ECO:0000256" key="3">
    <source>
        <dbReference type="SAM" id="SignalP"/>
    </source>
</evidence>
<dbReference type="VEuPathDB" id="FungiDB:CJI97_000506"/>
<evidence type="ECO:0000313" key="5">
    <source>
        <dbReference type="Proteomes" id="UP000037122"/>
    </source>
</evidence>
<dbReference type="VEuPathDB" id="FungiDB:QG37_03347"/>
<gene>
    <name evidence="4" type="ORF">QG37_03347</name>
</gene>
<dbReference type="VEuPathDB" id="FungiDB:CJJ07_003915"/>
<evidence type="ECO:0000313" key="4">
    <source>
        <dbReference type="EMBL" id="KND99918.1"/>
    </source>
</evidence>